<accession>A0A0E9VX64</accession>
<evidence type="ECO:0000313" key="1">
    <source>
        <dbReference type="EMBL" id="JAH82677.1"/>
    </source>
</evidence>
<sequence>MKNIYKIYFIQHCTHPNSVSFPCISFIQLLF</sequence>
<reference evidence="1" key="2">
    <citation type="journal article" date="2015" name="Fish Shellfish Immunol.">
        <title>Early steps in the European eel (Anguilla anguilla)-Vibrio vulnificus interaction in the gills: Role of the RtxA13 toxin.</title>
        <authorList>
            <person name="Callol A."/>
            <person name="Pajuelo D."/>
            <person name="Ebbesson L."/>
            <person name="Teles M."/>
            <person name="MacKenzie S."/>
            <person name="Amaro C."/>
        </authorList>
    </citation>
    <scope>NUCLEOTIDE SEQUENCE</scope>
</reference>
<proteinExistence type="predicted"/>
<name>A0A0E9VX64_ANGAN</name>
<dbReference type="EMBL" id="GBXM01025900">
    <property type="protein sequence ID" value="JAH82677.1"/>
    <property type="molecule type" value="Transcribed_RNA"/>
</dbReference>
<dbReference type="AlphaFoldDB" id="A0A0E9VX64"/>
<reference evidence="1" key="1">
    <citation type="submission" date="2014-11" db="EMBL/GenBank/DDBJ databases">
        <authorList>
            <person name="Amaro Gonzalez C."/>
        </authorList>
    </citation>
    <scope>NUCLEOTIDE SEQUENCE</scope>
</reference>
<organism evidence="1">
    <name type="scientific">Anguilla anguilla</name>
    <name type="common">European freshwater eel</name>
    <name type="synonym">Muraena anguilla</name>
    <dbReference type="NCBI Taxonomy" id="7936"/>
    <lineage>
        <taxon>Eukaryota</taxon>
        <taxon>Metazoa</taxon>
        <taxon>Chordata</taxon>
        <taxon>Craniata</taxon>
        <taxon>Vertebrata</taxon>
        <taxon>Euteleostomi</taxon>
        <taxon>Actinopterygii</taxon>
        <taxon>Neopterygii</taxon>
        <taxon>Teleostei</taxon>
        <taxon>Anguilliformes</taxon>
        <taxon>Anguillidae</taxon>
        <taxon>Anguilla</taxon>
    </lineage>
</organism>
<protein>
    <submittedName>
        <fullName evidence="1">Uncharacterized protein</fullName>
    </submittedName>
</protein>